<evidence type="ECO:0000259" key="7">
    <source>
        <dbReference type="Pfam" id="PF04130"/>
    </source>
</evidence>
<dbReference type="OMA" id="DYCFHVG"/>
<feature type="region of interest" description="Disordered" evidence="6">
    <location>
        <begin position="471"/>
        <end position="490"/>
    </location>
</feature>
<dbReference type="GO" id="GO:0007020">
    <property type="term" value="P:microtubule nucleation"/>
    <property type="evidence" value="ECO:0007669"/>
    <property type="project" value="InterPro"/>
</dbReference>
<comment type="similarity">
    <text evidence="1 5">Belongs to the TUBGCP family.</text>
</comment>
<keyword evidence="3 5" id="KW-0493">Microtubule</keyword>
<keyword evidence="2 5" id="KW-0963">Cytoplasm</keyword>
<dbReference type="RefSeq" id="XP_007766880.1">
    <property type="nucleotide sequence ID" value="XM_007768690.1"/>
</dbReference>
<protein>
    <recommendedName>
        <fullName evidence="5">Spindle pole body component</fullName>
    </recommendedName>
</protein>
<accession>A0A5M3MV31</accession>
<dbReference type="InterPro" id="IPR007259">
    <property type="entry name" value="GCP"/>
</dbReference>
<dbReference type="GO" id="GO:0043015">
    <property type="term" value="F:gamma-tubulin binding"/>
    <property type="evidence" value="ECO:0007669"/>
    <property type="project" value="InterPro"/>
</dbReference>
<evidence type="ECO:0000313" key="8">
    <source>
        <dbReference type="EMBL" id="EIW82999.1"/>
    </source>
</evidence>
<evidence type="ECO:0000256" key="4">
    <source>
        <dbReference type="ARBA" id="ARBA00023212"/>
    </source>
</evidence>
<evidence type="ECO:0000256" key="2">
    <source>
        <dbReference type="ARBA" id="ARBA00022490"/>
    </source>
</evidence>
<dbReference type="GO" id="GO:0051321">
    <property type="term" value="P:meiotic cell cycle"/>
    <property type="evidence" value="ECO:0007669"/>
    <property type="project" value="TreeGrafter"/>
</dbReference>
<evidence type="ECO:0000256" key="6">
    <source>
        <dbReference type="SAM" id="MobiDB-lite"/>
    </source>
</evidence>
<evidence type="ECO:0000313" key="9">
    <source>
        <dbReference type="Proteomes" id="UP000053558"/>
    </source>
</evidence>
<dbReference type="Pfam" id="PF04130">
    <property type="entry name" value="GCP_C_terminal"/>
    <property type="match status" value="1"/>
</dbReference>
<dbReference type="InterPro" id="IPR042241">
    <property type="entry name" value="GCP_C_sf"/>
</dbReference>
<dbReference type="GO" id="GO:0051225">
    <property type="term" value="P:spindle assembly"/>
    <property type="evidence" value="ECO:0007669"/>
    <property type="project" value="TreeGrafter"/>
</dbReference>
<keyword evidence="4 5" id="KW-0206">Cytoskeleton</keyword>
<dbReference type="GO" id="GO:0000922">
    <property type="term" value="C:spindle pole"/>
    <property type="evidence" value="ECO:0007669"/>
    <property type="project" value="InterPro"/>
</dbReference>
<comment type="caution">
    <text evidence="8">The sequence shown here is derived from an EMBL/GenBank/DDBJ whole genome shotgun (WGS) entry which is preliminary data.</text>
</comment>
<evidence type="ECO:0000256" key="3">
    <source>
        <dbReference type="ARBA" id="ARBA00022701"/>
    </source>
</evidence>
<evidence type="ECO:0000256" key="1">
    <source>
        <dbReference type="ARBA" id="ARBA00010337"/>
    </source>
</evidence>
<dbReference type="GeneID" id="19205043"/>
<dbReference type="GO" id="GO:0031122">
    <property type="term" value="P:cytoplasmic microtubule organization"/>
    <property type="evidence" value="ECO:0007669"/>
    <property type="project" value="TreeGrafter"/>
</dbReference>
<dbReference type="GO" id="GO:0005816">
    <property type="term" value="C:spindle pole body"/>
    <property type="evidence" value="ECO:0007669"/>
    <property type="project" value="UniProtKB-ARBA"/>
</dbReference>
<gene>
    <name evidence="8" type="ORF">CONPUDRAFT_164016</name>
</gene>
<dbReference type="GO" id="GO:0000278">
    <property type="term" value="P:mitotic cell cycle"/>
    <property type="evidence" value="ECO:0007669"/>
    <property type="project" value="TreeGrafter"/>
</dbReference>
<comment type="subcellular location">
    <subcellularLocation>
        <location evidence="5">Cytoplasm</location>
        <location evidence="5">Cytoskeleton</location>
        <location evidence="5">Microtubule organizing center</location>
    </subcellularLocation>
</comment>
<dbReference type="Gene3D" id="1.20.120.1900">
    <property type="entry name" value="Gamma-tubulin complex, C-terminal domain"/>
    <property type="match status" value="1"/>
</dbReference>
<sequence>MNLCTTTGSLEDLDVLFSVQPIPQLASVDDDRHFFIPPLPLRPQDPILDLVQKRQGLDLSADIVHHTTHIADPELPQSPPVAHVDPQSHVQSTFWPYLSTDEHVTSGKLYSWDALRLPLNISHCSSEYLSEQDTQLYASLHLNSISGGKDVNRSVIRIGNTQLLASLRSNLLGLSTTLHSWNESAELFEPHEGNQLIFLASQDRVEVINQSLLSKFLSLSSLLRRLDVLVQTSPRRRLKSSATIHAFIYTLSNVVGFIRHSLTERQRTADLSQQSLSSTWSMWAEYEDIVLTLAELCGRNLDCHPSCYLDLPSDAVNLLSLIYDELHRHTSKSSSRMTCALLAHVLTVSSTQYIDRLSKTVALSGLGRVQLDSFHASASTAVSFGDFEGDQVGVHPLKAVDDDEIEDGRYPSFLPPELVAILPAATKSLKLLAAARPDHPILVNFQERPTVVWLWEVSIIHSAWVGELSGSSPSPENALDPDPTSRAPQQKYRTGLEGLGVFDLEPSIGSFSSLKGQTYARLEAFTQRYPDHLPSVTPTLHALSELVFSPLTVHSSSLSQALLLLLLDTQSSLSLQQHLVLLRSHMLFTSHHFRLRLTNALFSDRGDQEDLEHDPRSLVMLRGQKASDTAGNILWPVGLSPLLSNRESWPPGGAELSYVLRTVIVDSLEQAYLARNATTGGEISEIESRLGFAIRDLPVGPGRDNWLNPRSIEALDFLYLDYKVPHPLDVVITPESLLKYQRVFAFVLRLTRVEAAIRYTYRLTRNSQAPVFPTFSKSNKLLSHFRFVAHSFISNLSTYVMGTAIGANYDVFLRQLDLSSRSAEEAEKHGFRDVFMLADRHSALLDDILSACLLRSGQRAVGNLLRNGIEIVLEFTMLLNDMSCGSLKEYEATHQLEQLYGRFKSKMAQMTRGLRNLLNRDEGMLLQLQSRTSGSGPGLSQAPGGLEALHQLMTGLDLSDWWTHAEKLQSRSGTQKSDQNNGLHNKA</sequence>
<dbReference type="AlphaFoldDB" id="A0A5M3MV31"/>
<dbReference type="GO" id="GO:0051011">
    <property type="term" value="F:microtubule minus-end binding"/>
    <property type="evidence" value="ECO:0007669"/>
    <property type="project" value="TreeGrafter"/>
</dbReference>
<dbReference type="GO" id="GO:0000930">
    <property type="term" value="C:gamma-tubulin complex"/>
    <property type="evidence" value="ECO:0007669"/>
    <property type="project" value="TreeGrafter"/>
</dbReference>
<name>A0A5M3MV31_CONPW</name>
<dbReference type="KEGG" id="cput:CONPUDRAFT_164016"/>
<dbReference type="OrthoDB" id="775571at2759"/>
<dbReference type="InterPro" id="IPR040457">
    <property type="entry name" value="GCP_C"/>
</dbReference>
<keyword evidence="9" id="KW-1185">Reference proteome</keyword>
<feature type="domain" description="Gamma tubulin complex component C-terminal" evidence="7">
    <location>
        <begin position="575"/>
        <end position="962"/>
    </location>
</feature>
<dbReference type="PANTHER" id="PTHR19302">
    <property type="entry name" value="GAMMA TUBULIN COMPLEX PROTEIN"/>
    <property type="match status" value="1"/>
</dbReference>
<proteinExistence type="inferred from homology"/>
<dbReference type="EMBL" id="JH711576">
    <property type="protein sequence ID" value="EIW82999.1"/>
    <property type="molecule type" value="Genomic_DNA"/>
</dbReference>
<dbReference type="PANTHER" id="PTHR19302:SF70">
    <property type="entry name" value="GAMMA-TUBULIN COMPLEX COMPONENT 6"/>
    <property type="match status" value="1"/>
</dbReference>
<evidence type="ECO:0000256" key="5">
    <source>
        <dbReference type="RuleBase" id="RU363050"/>
    </source>
</evidence>
<reference evidence="9" key="1">
    <citation type="journal article" date="2012" name="Science">
        <title>The Paleozoic origin of enzymatic lignin decomposition reconstructed from 31 fungal genomes.</title>
        <authorList>
            <person name="Floudas D."/>
            <person name="Binder M."/>
            <person name="Riley R."/>
            <person name="Barry K."/>
            <person name="Blanchette R.A."/>
            <person name="Henrissat B."/>
            <person name="Martinez A.T."/>
            <person name="Otillar R."/>
            <person name="Spatafora J.W."/>
            <person name="Yadav J.S."/>
            <person name="Aerts A."/>
            <person name="Benoit I."/>
            <person name="Boyd A."/>
            <person name="Carlson A."/>
            <person name="Copeland A."/>
            <person name="Coutinho P.M."/>
            <person name="de Vries R.P."/>
            <person name="Ferreira P."/>
            <person name="Findley K."/>
            <person name="Foster B."/>
            <person name="Gaskell J."/>
            <person name="Glotzer D."/>
            <person name="Gorecki P."/>
            <person name="Heitman J."/>
            <person name="Hesse C."/>
            <person name="Hori C."/>
            <person name="Igarashi K."/>
            <person name="Jurgens J.A."/>
            <person name="Kallen N."/>
            <person name="Kersten P."/>
            <person name="Kohler A."/>
            <person name="Kuees U."/>
            <person name="Kumar T.K.A."/>
            <person name="Kuo A."/>
            <person name="LaButti K."/>
            <person name="Larrondo L.F."/>
            <person name="Lindquist E."/>
            <person name="Ling A."/>
            <person name="Lombard V."/>
            <person name="Lucas S."/>
            <person name="Lundell T."/>
            <person name="Martin R."/>
            <person name="McLaughlin D.J."/>
            <person name="Morgenstern I."/>
            <person name="Morin E."/>
            <person name="Murat C."/>
            <person name="Nagy L.G."/>
            <person name="Nolan M."/>
            <person name="Ohm R.A."/>
            <person name="Patyshakuliyeva A."/>
            <person name="Rokas A."/>
            <person name="Ruiz-Duenas F.J."/>
            <person name="Sabat G."/>
            <person name="Salamov A."/>
            <person name="Samejima M."/>
            <person name="Schmutz J."/>
            <person name="Slot J.C."/>
            <person name="St John F."/>
            <person name="Stenlid J."/>
            <person name="Sun H."/>
            <person name="Sun S."/>
            <person name="Syed K."/>
            <person name="Tsang A."/>
            <person name="Wiebenga A."/>
            <person name="Young D."/>
            <person name="Pisabarro A."/>
            <person name="Eastwood D.C."/>
            <person name="Martin F."/>
            <person name="Cullen D."/>
            <person name="Grigoriev I.V."/>
            <person name="Hibbett D.S."/>
        </authorList>
    </citation>
    <scope>NUCLEOTIDE SEQUENCE [LARGE SCALE GENOMIC DNA]</scope>
    <source>
        <strain evidence="9">RWD-64-598 SS2</strain>
    </source>
</reference>
<organism evidence="8 9">
    <name type="scientific">Coniophora puteana (strain RWD-64-598)</name>
    <name type="common">Brown rot fungus</name>
    <dbReference type="NCBI Taxonomy" id="741705"/>
    <lineage>
        <taxon>Eukaryota</taxon>
        <taxon>Fungi</taxon>
        <taxon>Dikarya</taxon>
        <taxon>Basidiomycota</taxon>
        <taxon>Agaricomycotina</taxon>
        <taxon>Agaricomycetes</taxon>
        <taxon>Agaricomycetidae</taxon>
        <taxon>Boletales</taxon>
        <taxon>Coniophorineae</taxon>
        <taxon>Coniophoraceae</taxon>
        <taxon>Coniophora</taxon>
    </lineage>
</organism>
<dbReference type="GO" id="GO:0005874">
    <property type="term" value="C:microtubule"/>
    <property type="evidence" value="ECO:0007669"/>
    <property type="project" value="UniProtKB-KW"/>
</dbReference>
<dbReference type="Proteomes" id="UP000053558">
    <property type="component" value="Unassembled WGS sequence"/>
</dbReference>